<name>A0A5C4WWI6_9ACTN</name>
<reference evidence="1 2" key="1">
    <citation type="submission" date="2019-10" db="EMBL/GenBank/DDBJ databases">
        <title>Nonomuraea sp. nov., isolated from Phyllanthus amarus.</title>
        <authorList>
            <person name="Klykleung N."/>
            <person name="Tanasupawat S."/>
        </authorList>
    </citation>
    <scope>NUCLEOTIDE SEQUENCE [LARGE SCALE GENOMIC DNA]</scope>
    <source>
        <strain evidence="1 2">PA1-10</strain>
    </source>
</reference>
<comment type="caution">
    <text evidence="1">The sequence shown here is derived from an EMBL/GenBank/DDBJ whole genome shotgun (WGS) entry which is preliminary data.</text>
</comment>
<dbReference type="AlphaFoldDB" id="A0A5C4WWI6"/>
<protein>
    <submittedName>
        <fullName evidence="1">Uncharacterized protein</fullName>
    </submittedName>
</protein>
<gene>
    <name evidence="1" type="ORF">FH608_003045</name>
</gene>
<keyword evidence="2" id="KW-1185">Reference proteome</keyword>
<organism evidence="1 2">
    <name type="scientific">Nonomuraea phyllanthi</name>
    <dbReference type="NCBI Taxonomy" id="2219224"/>
    <lineage>
        <taxon>Bacteria</taxon>
        <taxon>Bacillati</taxon>
        <taxon>Actinomycetota</taxon>
        <taxon>Actinomycetes</taxon>
        <taxon>Streptosporangiales</taxon>
        <taxon>Streptosporangiaceae</taxon>
        <taxon>Nonomuraea</taxon>
    </lineage>
</organism>
<evidence type="ECO:0000313" key="2">
    <source>
        <dbReference type="Proteomes" id="UP000312512"/>
    </source>
</evidence>
<dbReference type="Proteomes" id="UP000312512">
    <property type="component" value="Unassembled WGS sequence"/>
</dbReference>
<accession>A0A5C4WWI6</accession>
<accession>A0A5P9YKX3</accession>
<proteinExistence type="predicted"/>
<evidence type="ECO:0000313" key="1">
    <source>
        <dbReference type="EMBL" id="KAB8197543.1"/>
    </source>
</evidence>
<dbReference type="EMBL" id="VDLX02000001">
    <property type="protein sequence ID" value="KAB8197543.1"/>
    <property type="molecule type" value="Genomic_DNA"/>
</dbReference>
<dbReference type="OrthoDB" id="3528517at2"/>
<dbReference type="RefSeq" id="WP_139628227.1">
    <property type="nucleotide sequence ID" value="NZ_CP045572.1"/>
</dbReference>
<sequence>MRRRSAGSFTPPLDLRFIDLFMAIVLALSFVAIMLTVVARMLPTEDVASPPPRQETRQSVAQLERKLDAAVQAQHKAEAELRVAREQIAEQTAFTLPWWLIGFCAVLGVFAVFMGWRIRLWNDGTLPRIRSWLLVTAVVMVVTVVIRWLSDSEGYLLLAAIPWWAADAFCLGLMLVAYVLISVIRASHKALGDLKIRSARGGVGPGAPVEEPERETVSARSPRTRRDGAPSPPA</sequence>